<evidence type="ECO:0000313" key="3">
    <source>
        <dbReference type="Proteomes" id="UP001189429"/>
    </source>
</evidence>
<feature type="compositionally biased region" description="Polar residues" evidence="1">
    <location>
        <begin position="171"/>
        <end position="181"/>
    </location>
</feature>
<feature type="region of interest" description="Disordered" evidence="1">
    <location>
        <begin position="165"/>
        <end position="200"/>
    </location>
</feature>
<organism evidence="2 3">
    <name type="scientific">Prorocentrum cordatum</name>
    <dbReference type="NCBI Taxonomy" id="2364126"/>
    <lineage>
        <taxon>Eukaryota</taxon>
        <taxon>Sar</taxon>
        <taxon>Alveolata</taxon>
        <taxon>Dinophyceae</taxon>
        <taxon>Prorocentrales</taxon>
        <taxon>Prorocentraceae</taxon>
        <taxon>Prorocentrum</taxon>
    </lineage>
</organism>
<feature type="non-terminal residue" evidence="2">
    <location>
        <position position="796"/>
    </location>
</feature>
<evidence type="ECO:0000256" key="1">
    <source>
        <dbReference type="SAM" id="MobiDB-lite"/>
    </source>
</evidence>
<feature type="region of interest" description="Disordered" evidence="1">
    <location>
        <begin position="1"/>
        <end position="22"/>
    </location>
</feature>
<dbReference type="EMBL" id="CAUYUJ010016696">
    <property type="protein sequence ID" value="CAK0867953.1"/>
    <property type="molecule type" value="Genomic_DNA"/>
</dbReference>
<comment type="caution">
    <text evidence="2">The sequence shown here is derived from an EMBL/GenBank/DDBJ whole genome shotgun (WGS) entry which is preliminary data.</text>
</comment>
<evidence type="ECO:0008006" key="4">
    <source>
        <dbReference type="Google" id="ProtNLM"/>
    </source>
</evidence>
<accession>A0ABN9V7I0</accession>
<sequence length="796" mass="87191">MSELMDASSSKYAVSSAGKGSASFDDEFGFSEFESGGEIAGGARAAIAALRGNGIRKRAAEPDAAAGEPAKQPRRRSTGKPCPLPSCSDEIDGNKKFCNKHHRVYECLERRAFKGVNHAKPETENEESRSFKKIFGYKPGRKGGEPHGADWELADEVMTDILAKHPDIEDAQSSRSTQSRGSDVRLSNYISRKGTQRENSDIAARPMWDKEFFVRKMQVLRPWTEARCNNEWAALEMDTPDDQKDMRGPPESPLRLPVPAWLVGEDKLEQKTTNFHAQEMITKSAKGKAMTDEAVASAVKDCQRGFDSLAHASTISAVQAPSSRAINAGDAGKLAAEIMVKHGASKPSAGAEGAGDAAAKDPADEASTQPFAKKQKGQDNVKFDVGVTRLTIAETQRKTLSSEESKLMKALAVACKTIATCPNASAEEKMMLQERFDLGCRVLDKKIEYDSTSGSITESEYSVTELLEKMKGQFKKTEGQEEMDFPEHLNSEGTFCDYILKNMLASACLLPVDDTSKIVWMKRMNERCQSIRSATTPKEIEDAESAMEDFKSSMEQLRNCIITIAKAAKTSNANHMKKIVATYDSEEKLKEELQTSADIMDSPFKLKASATAVAALAKEDVKTGDKATAPMQESHGLADVTPIFEVVAPKSKFADVTKHPVVNAASERIWFFGLLPTYVDMGFESDLMGSAKYFYEGSMKVIYLKGADLKSKMGTAKEWCEKKEIGCCWTTVNAGEFVVTPLGWFACSSCTPTGPRCVGIRKLLLVQRQAAIENLESLIEVPSLKNDRVQSALDIL</sequence>
<reference evidence="2" key="1">
    <citation type="submission" date="2023-10" db="EMBL/GenBank/DDBJ databases">
        <authorList>
            <person name="Chen Y."/>
            <person name="Shah S."/>
            <person name="Dougan E. K."/>
            <person name="Thang M."/>
            <person name="Chan C."/>
        </authorList>
    </citation>
    <scope>NUCLEOTIDE SEQUENCE [LARGE SCALE GENOMIC DNA]</scope>
</reference>
<name>A0ABN9V7I0_9DINO</name>
<gene>
    <name evidence="2" type="ORF">PCOR1329_LOCUS54763</name>
</gene>
<dbReference type="Proteomes" id="UP001189429">
    <property type="component" value="Unassembled WGS sequence"/>
</dbReference>
<protein>
    <recommendedName>
        <fullName evidence="4">JmjC domain-containing protein</fullName>
    </recommendedName>
</protein>
<feature type="region of interest" description="Disordered" evidence="1">
    <location>
        <begin position="59"/>
        <end position="86"/>
    </location>
</feature>
<keyword evidence="3" id="KW-1185">Reference proteome</keyword>
<proteinExistence type="predicted"/>
<feature type="region of interest" description="Disordered" evidence="1">
    <location>
        <begin position="345"/>
        <end position="377"/>
    </location>
</feature>
<evidence type="ECO:0000313" key="2">
    <source>
        <dbReference type="EMBL" id="CAK0867953.1"/>
    </source>
</evidence>